<organism evidence="1 2">
    <name type="scientific">Hyella patelloides LEGE 07179</name>
    <dbReference type="NCBI Taxonomy" id="945734"/>
    <lineage>
        <taxon>Bacteria</taxon>
        <taxon>Bacillati</taxon>
        <taxon>Cyanobacteriota</taxon>
        <taxon>Cyanophyceae</taxon>
        <taxon>Pleurocapsales</taxon>
        <taxon>Hyellaceae</taxon>
        <taxon>Hyella</taxon>
    </lineage>
</organism>
<accession>A0A563W4D2</accession>
<keyword evidence="2" id="KW-1185">Reference proteome</keyword>
<reference evidence="1 2" key="1">
    <citation type="submission" date="2019-01" db="EMBL/GenBank/DDBJ databases">
        <authorList>
            <person name="Brito A."/>
        </authorList>
    </citation>
    <scope>NUCLEOTIDE SEQUENCE [LARGE SCALE GENOMIC DNA]</scope>
    <source>
        <strain evidence="1">1</strain>
    </source>
</reference>
<proteinExistence type="predicted"/>
<dbReference type="RefSeq" id="WP_186375950.1">
    <property type="nucleotide sequence ID" value="NZ_LR213836.1"/>
</dbReference>
<sequence>MKIVKQRLILKDSLLFVKVDSYIKQLGNHATKKYGLIADEDIYFCTKR</sequence>
<gene>
    <name evidence="1" type="ORF">H1P_780002</name>
</gene>
<dbReference type="AlphaFoldDB" id="A0A563W4D2"/>
<protein>
    <submittedName>
        <fullName evidence="1">Uncharacterized protein</fullName>
    </submittedName>
</protein>
<name>A0A563W4D2_9CYAN</name>
<evidence type="ECO:0000313" key="2">
    <source>
        <dbReference type="Proteomes" id="UP000320055"/>
    </source>
</evidence>
<evidence type="ECO:0000313" key="1">
    <source>
        <dbReference type="EMBL" id="VEP18393.1"/>
    </source>
</evidence>
<dbReference type="EMBL" id="CAACVJ010000685">
    <property type="protein sequence ID" value="VEP18393.1"/>
    <property type="molecule type" value="Genomic_DNA"/>
</dbReference>
<dbReference type="Proteomes" id="UP000320055">
    <property type="component" value="Unassembled WGS sequence"/>
</dbReference>